<feature type="compositionally biased region" description="Pro residues" evidence="1">
    <location>
        <begin position="688"/>
        <end position="701"/>
    </location>
</feature>
<proteinExistence type="predicted"/>
<reference evidence="4" key="2">
    <citation type="submission" date="2015-01" db="EMBL/GenBank/DDBJ databases">
        <title>Evolutionary Origins and Diversification of the Mycorrhizal Mutualists.</title>
        <authorList>
            <consortium name="DOE Joint Genome Institute"/>
            <consortium name="Mycorrhizal Genomics Consortium"/>
            <person name="Kohler A."/>
            <person name="Kuo A."/>
            <person name="Nagy L.G."/>
            <person name="Floudas D."/>
            <person name="Copeland A."/>
            <person name="Barry K.W."/>
            <person name="Cichocki N."/>
            <person name="Veneault-Fourrey C."/>
            <person name="LaButti K."/>
            <person name="Lindquist E.A."/>
            <person name="Lipzen A."/>
            <person name="Lundell T."/>
            <person name="Morin E."/>
            <person name="Murat C."/>
            <person name="Riley R."/>
            <person name="Ohm R."/>
            <person name="Sun H."/>
            <person name="Tunlid A."/>
            <person name="Henrissat B."/>
            <person name="Grigoriev I.V."/>
            <person name="Hibbett D.S."/>
            <person name="Martin F."/>
        </authorList>
    </citation>
    <scope>NUCLEOTIDE SEQUENCE [LARGE SCALE GENOMIC DNA]</scope>
    <source>
        <strain evidence="4">UH-Slu-Lm8-n1</strain>
    </source>
</reference>
<keyword evidence="2" id="KW-0812">Transmembrane</keyword>
<protein>
    <submittedName>
        <fullName evidence="3">Unplaced genomic scaffold CY34scaffold_34, whole genome shotgun sequence</fullName>
    </submittedName>
</protein>
<evidence type="ECO:0000256" key="2">
    <source>
        <dbReference type="SAM" id="Phobius"/>
    </source>
</evidence>
<dbReference type="AlphaFoldDB" id="A0A0D0A784"/>
<evidence type="ECO:0000313" key="3">
    <source>
        <dbReference type="EMBL" id="KIK45945.1"/>
    </source>
</evidence>
<feature type="region of interest" description="Disordered" evidence="1">
    <location>
        <begin position="804"/>
        <end position="825"/>
    </location>
</feature>
<accession>A0A0D0A784</accession>
<dbReference type="HOGENOM" id="CLU_008677_0_0_1"/>
<keyword evidence="4" id="KW-1185">Reference proteome</keyword>
<reference evidence="3 4" key="1">
    <citation type="submission" date="2014-04" db="EMBL/GenBank/DDBJ databases">
        <authorList>
            <consortium name="DOE Joint Genome Institute"/>
            <person name="Kuo A."/>
            <person name="Ruytinx J."/>
            <person name="Rineau F."/>
            <person name="Colpaert J."/>
            <person name="Kohler A."/>
            <person name="Nagy L.G."/>
            <person name="Floudas D."/>
            <person name="Copeland A."/>
            <person name="Barry K.W."/>
            <person name="Cichocki N."/>
            <person name="Veneault-Fourrey C."/>
            <person name="LaButti K."/>
            <person name="Lindquist E.A."/>
            <person name="Lipzen A."/>
            <person name="Lundell T."/>
            <person name="Morin E."/>
            <person name="Murat C."/>
            <person name="Sun H."/>
            <person name="Tunlid A."/>
            <person name="Henrissat B."/>
            <person name="Grigoriev I.V."/>
            <person name="Hibbett D.S."/>
            <person name="Martin F."/>
            <person name="Nordberg H.P."/>
            <person name="Cantor M.N."/>
            <person name="Hua S.X."/>
        </authorList>
    </citation>
    <scope>NUCLEOTIDE SEQUENCE [LARGE SCALE GENOMIC DNA]</scope>
    <source>
        <strain evidence="3 4">UH-Slu-Lm8-n1</strain>
    </source>
</reference>
<dbReference type="InParanoid" id="A0A0D0A784"/>
<feature type="region of interest" description="Disordered" evidence="1">
    <location>
        <begin position="1101"/>
        <end position="1129"/>
    </location>
</feature>
<feature type="transmembrane region" description="Helical" evidence="2">
    <location>
        <begin position="6"/>
        <end position="27"/>
    </location>
</feature>
<feature type="region of interest" description="Disordered" evidence="1">
    <location>
        <begin position="883"/>
        <end position="903"/>
    </location>
</feature>
<feature type="compositionally biased region" description="Polar residues" evidence="1">
    <location>
        <begin position="249"/>
        <end position="262"/>
    </location>
</feature>
<evidence type="ECO:0000313" key="4">
    <source>
        <dbReference type="Proteomes" id="UP000054485"/>
    </source>
</evidence>
<dbReference type="Proteomes" id="UP000054485">
    <property type="component" value="Unassembled WGS sequence"/>
</dbReference>
<feature type="compositionally biased region" description="Basic and acidic residues" evidence="1">
    <location>
        <begin position="992"/>
        <end position="1008"/>
    </location>
</feature>
<feature type="region of interest" description="Disordered" evidence="1">
    <location>
        <begin position="680"/>
        <end position="704"/>
    </location>
</feature>
<keyword evidence="2" id="KW-1133">Transmembrane helix</keyword>
<dbReference type="OrthoDB" id="2529242at2759"/>
<evidence type="ECO:0000256" key="1">
    <source>
        <dbReference type="SAM" id="MobiDB-lite"/>
    </source>
</evidence>
<feature type="compositionally biased region" description="Polar residues" evidence="1">
    <location>
        <begin position="1009"/>
        <end position="1028"/>
    </location>
</feature>
<gene>
    <name evidence="3" type="ORF">CY34DRAFT_76882</name>
</gene>
<feature type="region of interest" description="Disordered" evidence="1">
    <location>
        <begin position="991"/>
        <end position="1031"/>
    </location>
</feature>
<feature type="transmembrane region" description="Helical" evidence="2">
    <location>
        <begin position="136"/>
        <end position="159"/>
    </location>
</feature>
<feature type="transmembrane region" description="Helical" evidence="2">
    <location>
        <begin position="100"/>
        <end position="124"/>
    </location>
</feature>
<feature type="transmembrane region" description="Helical" evidence="2">
    <location>
        <begin position="427"/>
        <end position="447"/>
    </location>
</feature>
<organism evidence="3 4">
    <name type="scientific">Suillus luteus UH-Slu-Lm8-n1</name>
    <dbReference type="NCBI Taxonomy" id="930992"/>
    <lineage>
        <taxon>Eukaryota</taxon>
        <taxon>Fungi</taxon>
        <taxon>Dikarya</taxon>
        <taxon>Basidiomycota</taxon>
        <taxon>Agaricomycotina</taxon>
        <taxon>Agaricomycetes</taxon>
        <taxon>Agaricomycetidae</taxon>
        <taxon>Boletales</taxon>
        <taxon>Suillineae</taxon>
        <taxon>Suillaceae</taxon>
        <taxon>Suillus</taxon>
    </lineage>
</organism>
<sequence length="1155" mass="125174">MIPFIPTLILAFVSFLSSAFVIFRIVIPILPPHPLSRRVAPSEFGLPDYNFRSLSSADKSHLWLASLDVLALCVFIWQAFSEYYGGPAAYGEARDAASSARLWFALTIRQTCLFVVSALTLIHIRMGRSVSFGSKHWMLWAPTLFLGLISTVLSGVIAGGGVPSFFIGFLVYSTTVAILSSTSFGSLVYTLVVIRRNLAALNDPADSWPPAKEVEDKPRPSFATEDVDVLREGSSWLTSDAGSTHHDSVSNWSFSTHQTHPRSGSLRADCATTSKTSLAPKSSYWFDPPTPMSGDALIPPVPPLPSSYPSSPTDALSSDPDPFRRDAPGRPRLGSQSSWLTSPSGSQISHSAWSYPTSHQGGISAVDLNAELLPQCTRPLTPALSSARVLGGYGYQGDSERGIASLAHNGNDVDISIYRYACWMMTIWVPLVLSLPYILSFIGNGFVSSATPLLLALSVTLSSPLLAMNIIMRSPIPIPTGLFEVHGEPPSVCMRAPSPAVTLTDCNREYKRSGSVTVVEGRRSGDVWLSQGDAVEGKGKLSRALGLMTPVPRLAVLPPDDEKEDGEMTPPLPMQIEAESFNNSAFHNTPQSVEFGRIRKQSVQSRISGDEFASRIMIAQRHYSALATTVVVTASPEKQDSGLLTVTAGSGVGMEERKPVLPNSSHLRSRSVSSVIGQAISTDYSPSPSRPPSQPLPPTPPNVRLAKQQSTRTLIHRKSYSSGYSFGAVVNDDINEIDVLTAGVLPLLVPGLKVGSDMKIKDFEFEFDPQISSTVTKKKRLPASRTQKDNGDFGVLVKREWESAGLHSTPANSEDRPKKAPAHKRHHFSLPSLGLRKGTANNLKSEISRALATKIGGYATVNDGRRNTVWGDESVPNLLAHPPVNEDKQPVQHGASLDCTTPTRTPGLHVEVLRGMESARTSVAILDTAQTLPPLSAASTVTLFDPTTEFDPTAQSTPLHEKEYHFARKYQATAMPRSQPTSKRSSIVYIKSSEERSHAPTEPEDRPPTNRNNTNDMSSRTLAPSPWSSRGVKPLILKSSKQHKDAAEPAVKSGSNSLRTLSLLKHRDSNHDNTGDVAGNGFAGTRPLVLGKKKSKAVKEHDENVAPSASSVNKHLKPLKLSRTESSKVRGLLRKDETLPSVLVRPPSDRVELIY</sequence>
<feature type="transmembrane region" description="Helical" evidence="2">
    <location>
        <begin position="62"/>
        <end position="80"/>
    </location>
</feature>
<feature type="compositionally biased region" description="Polar residues" evidence="1">
    <location>
        <begin position="334"/>
        <end position="344"/>
    </location>
</feature>
<feature type="region of interest" description="Disordered" evidence="1">
    <location>
        <begin position="240"/>
        <end position="273"/>
    </location>
</feature>
<feature type="transmembrane region" description="Helical" evidence="2">
    <location>
        <begin position="165"/>
        <end position="192"/>
    </location>
</feature>
<dbReference type="EMBL" id="KN835165">
    <property type="protein sequence ID" value="KIK45945.1"/>
    <property type="molecule type" value="Genomic_DNA"/>
</dbReference>
<keyword evidence="2" id="KW-0472">Membrane</keyword>
<name>A0A0D0A784_9AGAM</name>
<feature type="region of interest" description="Disordered" evidence="1">
    <location>
        <begin position="295"/>
        <end position="344"/>
    </location>
</feature>